<protein>
    <submittedName>
        <fullName evidence="1">Uncharacterized protein</fullName>
    </submittedName>
</protein>
<proteinExistence type="predicted"/>
<sequence length="146" mass="17079">MIEDVRERRDYLTIWLRPDLKKALYVLWETNEEFKRLRLMNRANKTSAMSSKYTGGLTTFMKTKARLTRDNGNNSDASEVDPDRIWRKTIAVPYKNRIYGMGLFFTNNLRTSTLRPSSTSATSQHVITENGIDLREQLLELIWSLN</sequence>
<evidence type="ECO:0000313" key="1">
    <source>
        <dbReference type="EMBL" id="RYR49983.1"/>
    </source>
</evidence>
<gene>
    <name evidence="1" type="ORF">Ahy_A07g036517</name>
</gene>
<keyword evidence="2" id="KW-1185">Reference proteome</keyword>
<dbReference type="AlphaFoldDB" id="A0A445CGE5"/>
<organism evidence="1 2">
    <name type="scientific">Arachis hypogaea</name>
    <name type="common">Peanut</name>
    <dbReference type="NCBI Taxonomy" id="3818"/>
    <lineage>
        <taxon>Eukaryota</taxon>
        <taxon>Viridiplantae</taxon>
        <taxon>Streptophyta</taxon>
        <taxon>Embryophyta</taxon>
        <taxon>Tracheophyta</taxon>
        <taxon>Spermatophyta</taxon>
        <taxon>Magnoliopsida</taxon>
        <taxon>eudicotyledons</taxon>
        <taxon>Gunneridae</taxon>
        <taxon>Pentapetalae</taxon>
        <taxon>rosids</taxon>
        <taxon>fabids</taxon>
        <taxon>Fabales</taxon>
        <taxon>Fabaceae</taxon>
        <taxon>Papilionoideae</taxon>
        <taxon>50 kb inversion clade</taxon>
        <taxon>dalbergioids sensu lato</taxon>
        <taxon>Dalbergieae</taxon>
        <taxon>Pterocarpus clade</taxon>
        <taxon>Arachis</taxon>
    </lineage>
</organism>
<dbReference type="Proteomes" id="UP000289738">
    <property type="component" value="Chromosome A07"/>
</dbReference>
<reference evidence="1 2" key="1">
    <citation type="submission" date="2019-01" db="EMBL/GenBank/DDBJ databases">
        <title>Sequencing of cultivated peanut Arachis hypogaea provides insights into genome evolution and oil improvement.</title>
        <authorList>
            <person name="Chen X."/>
        </authorList>
    </citation>
    <scope>NUCLEOTIDE SEQUENCE [LARGE SCALE GENOMIC DNA]</scope>
    <source>
        <strain evidence="2">cv. Fuhuasheng</strain>
        <tissue evidence="1">Leaves</tissue>
    </source>
</reference>
<dbReference type="EMBL" id="SDMP01000007">
    <property type="protein sequence ID" value="RYR49983.1"/>
    <property type="molecule type" value="Genomic_DNA"/>
</dbReference>
<name>A0A445CGE5_ARAHY</name>
<accession>A0A445CGE5</accession>
<comment type="caution">
    <text evidence="1">The sequence shown here is derived from an EMBL/GenBank/DDBJ whole genome shotgun (WGS) entry which is preliminary data.</text>
</comment>
<evidence type="ECO:0000313" key="2">
    <source>
        <dbReference type="Proteomes" id="UP000289738"/>
    </source>
</evidence>